<comment type="caution">
    <text evidence="2">The sequence shown here is derived from an EMBL/GenBank/DDBJ whole genome shotgun (WGS) entry which is preliminary data.</text>
</comment>
<keyword evidence="1" id="KW-0472">Membrane</keyword>
<proteinExistence type="predicted"/>
<dbReference type="Proteomes" id="UP000807025">
    <property type="component" value="Unassembled WGS sequence"/>
</dbReference>
<keyword evidence="1" id="KW-1133">Transmembrane helix</keyword>
<keyword evidence="3" id="KW-1185">Reference proteome</keyword>
<organism evidence="2 3">
    <name type="scientific">Pleurotus eryngii</name>
    <name type="common">Boletus of the steppes</name>
    <dbReference type="NCBI Taxonomy" id="5323"/>
    <lineage>
        <taxon>Eukaryota</taxon>
        <taxon>Fungi</taxon>
        <taxon>Dikarya</taxon>
        <taxon>Basidiomycota</taxon>
        <taxon>Agaricomycotina</taxon>
        <taxon>Agaricomycetes</taxon>
        <taxon>Agaricomycetidae</taxon>
        <taxon>Agaricales</taxon>
        <taxon>Pleurotineae</taxon>
        <taxon>Pleurotaceae</taxon>
        <taxon>Pleurotus</taxon>
    </lineage>
</organism>
<name>A0A9P6D571_PLEER</name>
<evidence type="ECO:0000256" key="1">
    <source>
        <dbReference type="SAM" id="Phobius"/>
    </source>
</evidence>
<dbReference type="AlphaFoldDB" id="A0A9P6D571"/>
<keyword evidence="1" id="KW-0812">Transmembrane</keyword>
<evidence type="ECO:0000313" key="2">
    <source>
        <dbReference type="EMBL" id="KAF9491557.1"/>
    </source>
</evidence>
<protein>
    <submittedName>
        <fullName evidence="2">Uncharacterized protein</fullName>
    </submittedName>
</protein>
<reference evidence="2" key="1">
    <citation type="submission" date="2020-11" db="EMBL/GenBank/DDBJ databases">
        <authorList>
            <consortium name="DOE Joint Genome Institute"/>
            <person name="Ahrendt S."/>
            <person name="Riley R."/>
            <person name="Andreopoulos W."/>
            <person name="Labutti K."/>
            <person name="Pangilinan J."/>
            <person name="Ruiz-Duenas F.J."/>
            <person name="Barrasa J.M."/>
            <person name="Sanchez-Garcia M."/>
            <person name="Camarero S."/>
            <person name="Miyauchi S."/>
            <person name="Serrano A."/>
            <person name="Linde D."/>
            <person name="Babiker R."/>
            <person name="Drula E."/>
            <person name="Ayuso-Fernandez I."/>
            <person name="Pacheco R."/>
            <person name="Padilla G."/>
            <person name="Ferreira P."/>
            <person name="Barriuso J."/>
            <person name="Kellner H."/>
            <person name="Castanera R."/>
            <person name="Alfaro M."/>
            <person name="Ramirez L."/>
            <person name="Pisabarro A.G."/>
            <person name="Kuo A."/>
            <person name="Tritt A."/>
            <person name="Lipzen A."/>
            <person name="He G."/>
            <person name="Yan M."/>
            <person name="Ng V."/>
            <person name="Cullen D."/>
            <person name="Martin F."/>
            <person name="Rosso M.-N."/>
            <person name="Henrissat B."/>
            <person name="Hibbett D."/>
            <person name="Martinez A.T."/>
            <person name="Grigoriev I.V."/>
        </authorList>
    </citation>
    <scope>NUCLEOTIDE SEQUENCE</scope>
    <source>
        <strain evidence="2">ATCC 90797</strain>
    </source>
</reference>
<gene>
    <name evidence="2" type="ORF">BDN71DRAFT_1452755</name>
</gene>
<evidence type="ECO:0000313" key="3">
    <source>
        <dbReference type="Proteomes" id="UP000807025"/>
    </source>
</evidence>
<feature type="transmembrane region" description="Helical" evidence="1">
    <location>
        <begin position="33"/>
        <end position="55"/>
    </location>
</feature>
<sequence length="66" mass="6961">MPDTLIPIPSLLSARGDQLDQSHPWRSGPDSRILGLGPLLVCFAGFAFVFSCNVVSDGSKVSSDKG</sequence>
<dbReference type="EMBL" id="MU154616">
    <property type="protein sequence ID" value="KAF9491557.1"/>
    <property type="molecule type" value="Genomic_DNA"/>
</dbReference>
<accession>A0A9P6D571</accession>